<comment type="caution">
    <text evidence="6">The sequence shown here is derived from an EMBL/GenBank/DDBJ whole genome shotgun (WGS) entry which is preliminary data.</text>
</comment>
<sequence>MAFSWVTRNVFPIIPLVIVLLSITPLSSSIAPSSSHFSPTDKVTKALVDQLCSQPSIYKHFCVAWLNSDPKTFTLDLRGLVGMVIQKTEALGYKNLEMTKDLARTTNDPDLAHSYESCVTYYKLSIRSIKGAESFASTGNYREASNAAFNASNSISTCEGLLEGKRTPPYVYPRNYMFERMCDIDNVFAHLLAL</sequence>
<feature type="domain" description="Pectinesterase inhibitor" evidence="5">
    <location>
        <begin position="43"/>
        <end position="188"/>
    </location>
</feature>
<dbReference type="PANTHER" id="PTHR36710">
    <property type="entry name" value="PECTINESTERASE INHIBITOR-LIKE"/>
    <property type="match status" value="1"/>
</dbReference>
<comment type="similarity">
    <text evidence="3">Belongs to the PMEI family.</text>
</comment>
<evidence type="ECO:0000256" key="1">
    <source>
        <dbReference type="ARBA" id="ARBA00022729"/>
    </source>
</evidence>
<dbReference type="PANTHER" id="PTHR36710:SF4">
    <property type="entry name" value="PLANT INVERTASE_PECTIN METHYLESTERASE INHIBITOR SUPERFAMILY PROTEIN"/>
    <property type="match status" value="1"/>
</dbReference>
<dbReference type="InterPro" id="IPR035513">
    <property type="entry name" value="Invertase/methylesterase_inhib"/>
</dbReference>
<evidence type="ECO:0000313" key="6">
    <source>
        <dbReference type="EMBL" id="CAA7015596.1"/>
    </source>
</evidence>
<dbReference type="Proteomes" id="UP000467841">
    <property type="component" value="Unassembled WGS sequence"/>
</dbReference>
<evidence type="ECO:0000256" key="3">
    <source>
        <dbReference type="ARBA" id="ARBA00038471"/>
    </source>
</evidence>
<dbReference type="Pfam" id="PF04043">
    <property type="entry name" value="PMEI"/>
    <property type="match status" value="1"/>
</dbReference>
<keyword evidence="7" id="KW-1185">Reference proteome</keyword>
<dbReference type="GO" id="GO:0046910">
    <property type="term" value="F:pectinesterase inhibitor activity"/>
    <property type="evidence" value="ECO:0007669"/>
    <property type="project" value="InterPro"/>
</dbReference>
<dbReference type="OrthoDB" id="1045472at2759"/>
<dbReference type="CDD" id="cd15797">
    <property type="entry name" value="PMEI"/>
    <property type="match status" value="1"/>
</dbReference>
<evidence type="ECO:0000256" key="4">
    <source>
        <dbReference type="SAM" id="SignalP"/>
    </source>
</evidence>
<dbReference type="InterPro" id="IPR052421">
    <property type="entry name" value="PCW_Enzyme_Inhibitor"/>
</dbReference>
<keyword evidence="2" id="KW-1015">Disulfide bond</keyword>
<feature type="chain" id="PRO_5025463656" description="Pectinesterase inhibitor domain-containing protein" evidence="4">
    <location>
        <begin position="30"/>
        <end position="194"/>
    </location>
</feature>
<proteinExistence type="inferred from homology"/>
<dbReference type="SMART" id="SM00856">
    <property type="entry name" value="PMEI"/>
    <property type="match status" value="1"/>
</dbReference>
<dbReference type="EMBL" id="CACVBM020000188">
    <property type="protein sequence ID" value="CAA7015596.1"/>
    <property type="molecule type" value="Genomic_DNA"/>
</dbReference>
<keyword evidence="1 4" id="KW-0732">Signal</keyword>
<evidence type="ECO:0000256" key="2">
    <source>
        <dbReference type="ARBA" id="ARBA00023157"/>
    </source>
</evidence>
<reference evidence="6" key="1">
    <citation type="submission" date="2020-01" db="EMBL/GenBank/DDBJ databases">
        <authorList>
            <person name="Mishra B."/>
        </authorList>
    </citation>
    <scope>NUCLEOTIDE SEQUENCE [LARGE SCALE GENOMIC DNA]</scope>
</reference>
<dbReference type="NCBIfam" id="TIGR01614">
    <property type="entry name" value="PME_inhib"/>
    <property type="match status" value="1"/>
</dbReference>
<dbReference type="FunFam" id="1.20.140.40:FF:000008">
    <property type="entry name" value="Invertase/pectin methylesterase inhibitor family protein"/>
    <property type="match status" value="1"/>
</dbReference>
<gene>
    <name evidence="6" type="ORF">MERR_LOCUS2831</name>
</gene>
<evidence type="ECO:0000313" key="7">
    <source>
        <dbReference type="Proteomes" id="UP000467841"/>
    </source>
</evidence>
<organism evidence="6 7">
    <name type="scientific">Microthlaspi erraticum</name>
    <dbReference type="NCBI Taxonomy" id="1685480"/>
    <lineage>
        <taxon>Eukaryota</taxon>
        <taxon>Viridiplantae</taxon>
        <taxon>Streptophyta</taxon>
        <taxon>Embryophyta</taxon>
        <taxon>Tracheophyta</taxon>
        <taxon>Spermatophyta</taxon>
        <taxon>Magnoliopsida</taxon>
        <taxon>eudicotyledons</taxon>
        <taxon>Gunneridae</taxon>
        <taxon>Pentapetalae</taxon>
        <taxon>rosids</taxon>
        <taxon>malvids</taxon>
        <taxon>Brassicales</taxon>
        <taxon>Brassicaceae</taxon>
        <taxon>Coluteocarpeae</taxon>
        <taxon>Microthlaspi</taxon>
    </lineage>
</organism>
<dbReference type="AlphaFoldDB" id="A0A6D2HHM3"/>
<evidence type="ECO:0000259" key="5">
    <source>
        <dbReference type="SMART" id="SM00856"/>
    </source>
</evidence>
<dbReference type="Gene3D" id="1.20.140.40">
    <property type="entry name" value="Invertase/pectin methylesterase inhibitor family protein"/>
    <property type="match status" value="1"/>
</dbReference>
<feature type="signal peptide" evidence="4">
    <location>
        <begin position="1"/>
        <end position="29"/>
    </location>
</feature>
<name>A0A6D2HHM3_9BRAS</name>
<dbReference type="InterPro" id="IPR034086">
    <property type="entry name" value="PMEI_plant"/>
</dbReference>
<dbReference type="InterPro" id="IPR006501">
    <property type="entry name" value="Pectinesterase_inhib_dom"/>
</dbReference>
<accession>A0A6D2HHM3</accession>
<dbReference type="SUPFAM" id="SSF101148">
    <property type="entry name" value="Plant invertase/pectin methylesterase inhibitor"/>
    <property type="match status" value="1"/>
</dbReference>
<protein>
    <recommendedName>
        <fullName evidence="5">Pectinesterase inhibitor domain-containing protein</fullName>
    </recommendedName>
</protein>